<dbReference type="PIRSF" id="PIRSF035918">
    <property type="entry name" value="UCP035918_rubreryth_DUF125"/>
    <property type="match status" value="1"/>
</dbReference>
<dbReference type="eggNOG" id="COG1633">
    <property type="taxonomic scope" value="Bacteria"/>
</dbReference>
<dbReference type="SUPFAM" id="SSF47240">
    <property type="entry name" value="Ferritin-like"/>
    <property type="match status" value="1"/>
</dbReference>
<dbReference type="InterPro" id="IPR017040">
    <property type="entry name" value="UCP035918_rubreryth/DUF125"/>
</dbReference>
<feature type="transmembrane region" description="Helical" evidence="1">
    <location>
        <begin position="245"/>
        <end position="268"/>
    </location>
</feature>
<dbReference type="CDD" id="cd01045">
    <property type="entry name" value="Ferritin_like_AB"/>
    <property type="match status" value="1"/>
</dbReference>
<dbReference type="GO" id="GO:0016491">
    <property type="term" value="F:oxidoreductase activity"/>
    <property type="evidence" value="ECO:0007669"/>
    <property type="project" value="InterPro"/>
</dbReference>
<feature type="transmembrane region" description="Helical" evidence="1">
    <location>
        <begin position="211"/>
        <end position="233"/>
    </location>
</feature>
<dbReference type="InterPro" id="IPR009078">
    <property type="entry name" value="Ferritin-like_SF"/>
</dbReference>
<evidence type="ECO:0000313" key="3">
    <source>
        <dbReference type="EMBL" id="ABJ88134.1"/>
    </source>
</evidence>
<accession>Q01QD6</accession>
<organism evidence="3">
    <name type="scientific">Solibacter usitatus (strain Ellin6076)</name>
    <dbReference type="NCBI Taxonomy" id="234267"/>
    <lineage>
        <taxon>Bacteria</taxon>
        <taxon>Pseudomonadati</taxon>
        <taxon>Acidobacteriota</taxon>
        <taxon>Terriglobia</taxon>
        <taxon>Bryobacterales</taxon>
        <taxon>Solibacteraceae</taxon>
        <taxon>Candidatus Solibacter</taxon>
    </lineage>
</organism>
<dbReference type="eggNOG" id="COG1814">
    <property type="taxonomic scope" value="Bacteria"/>
</dbReference>
<proteinExistence type="predicted"/>
<dbReference type="CDD" id="cd02437">
    <property type="entry name" value="CCC1_like_1"/>
    <property type="match status" value="1"/>
</dbReference>
<dbReference type="NCBIfam" id="NF045676">
    <property type="entry name" value="FeExpMbfA"/>
    <property type="match status" value="1"/>
</dbReference>
<reference evidence="3" key="1">
    <citation type="submission" date="2006-10" db="EMBL/GenBank/DDBJ databases">
        <title>Complete sequence of Solibacter usitatus Ellin6076.</title>
        <authorList>
            <consortium name="US DOE Joint Genome Institute"/>
            <person name="Copeland A."/>
            <person name="Lucas S."/>
            <person name="Lapidus A."/>
            <person name="Barry K."/>
            <person name="Detter J.C."/>
            <person name="Glavina del Rio T."/>
            <person name="Hammon N."/>
            <person name="Israni S."/>
            <person name="Dalin E."/>
            <person name="Tice H."/>
            <person name="Pitluck S."/>
            <person name="Thompson L.S."/>
            <person name="Brettin T."/>
            <person name="Bruce D."/>
            <person name="Han C."/>
            <person name="Tapia R."/>
            <person name="Gilna P."/>
            <person name="Schmutz J."/>
            <person name="Larimer F."/>
            <person name="Land M."/>
            <person name="Hauser L."/>
            <person name="Kyrpides N."/>
            <person name="Mikhailova N."/>
            <person name="Janssen P.H."/>
            <person name="Kuske C.R."/>
            <person name="Richardson P."/>
        </authorList>
    </citation>
    <scope>NUCLEOTIDE SEQUENCE</scope>
    <source>
        <strain evidence="3">Ellin6076</strain>
    </source>
</reference>
<dbReference type="Gene3D" id="1.20.1260.10">
    <property type="match status" value="1"/>
</dbReference>
<evidence type="ECO:0000259" key="2">
    <source>
        <dbReference type="Pfam" id="PF02915"/>
    </source>
</evidence>
<dbReference type="Pfam" id="PF02915">
    <property type="entry name" value="Rubrerythrin"/>
    <property type="match status" value="1"/>
</dbReference>
<feature type="transmembrane region" description="Helical" evidence="1">
    <location>
        <begin position="304"/>
        <end position="323"/>
    </location>
</feature>
<feature type="transmembrane region" description="Helical" evidence="1">
    <location>
        <begin position="174"/>
        <end position="199"/>
    </location>
</feature>
<dbReference type="PANTHER" id="PTHR33531:SF10">
    <property type="entry name" value="BLR7895 PROTEIN"/>
    <property type="match status" value="1"/>
</dbReference>
<dbReference type="HOGENOM" id="CLU_074082_0_0_0"/>
<keyword evidence="1" id="KW-0812">Transmembrane</keyword>
<name>Q01QD6_SOLUE</name>
<dbReference type="InterPro" id="IPR012347">
    <property type="entry name" value="Ferritin-like"/>
</dbReference>
<gene>
    <name evidence="3" type="ordered locus">Acid_7223</name>
</gene>
<keyword evidence="1" id="KW-1133">Transmembrane helix</keyword>
<feature type="transmembrane region" description="Helical" evidence="1">
    <location>
        <begin position="274"/>
        <end position="292"/>
    </location>
</feature>
<dbReference type="PANTHER" id="PTHR33531">
    <property type="entry name" value="RUBRERYTHRIN SUBFAMILY"/>
    <property type="match status" value="1"/>
</dbReference>
<dbReference type="InParanoid" id="Q01QD6"/>
<evidence type="ECO:0000256" key="1">
    <source>
        <dbReference type="SAM" id="Phobius"/>
    </source>
</evidence>
<sequence length="325" mass="35852">MRHPIAEMRSFDSLTEREILALAISLEEEDERIYGDVADGLREDYPGSAEVFEGMRVEESGHRRRLIELFQKRFGNHIPHLRRQDVRGFVDRRPVWLMRPLPLEKVRSMAASMEMETRRFYEKASARAKDADVRQLLDDLAQEERAHRDRAVELSEDKLDSRTRRSEEENSRRLFVLQVVQPGLAGLMDGSVSTLAPVFAAAVATHNSGDAFRVGLAASLGAGISMGFAEALSDDGSLTGRGHPWARGLICGAMTTVGGIGHTLPFLIPDYRAAMTAAIAVVIVELGVISWIRNHYMDTPAWSAALQVGLGGVLVFITGILIGSS</sequence>
<protein>
    <submittedName>
        <fullName evidence="3">Rubrerythrin</fullName>
    </submittedName>
</protein>
<feature type="domain" description="Rubrerythrin diiron-binding" evidence="2">
    <location>
        <begin position="18"/>
        <end position="153"/>
    </location>
</feature>
<dbReference type="GO" id="GO:0046872">
    <property type="term" value="F:metal ion binding"/>
    <property type="evidence" value="ECO:0007669"/>
    <property type="project" value="InterPro"/>
</dbReference>
<dbReference type="EMBL" id="CP000473">
    <property type="protein sequence ID" value="ABJ88134.1"/>
    <property type="molecule type" value="Genomic_DNA"/>
</dbReference>
<keyword evidence="1" id="KW-0472">Membrane</keyword>
<dbReference type="AlphaFoldDB" id="Q01QD6"/>
<dbReference type="STRING" id="234267.Acid_7223"/>
<dbReference type="InterPro" id="IPR003251">
    <property type="entry name" value="Rr_diiron-bd_dom"/>
</dbReference>
<dbReference type="KEGG" id="sus:Acid_7223"/>